<protein>
    <submittedName>
        <fullName evidence="3">YciI family protein</fullName>
    </submittedName>
</protein>
<proteinExistence type="inferred from homology"/>
<organism evidence="3 4">
    <name type="scientific">Olivibacter oleidegradans</name>
    <dbReference type="NCBI Taxonomy" id="760123"/>
    <lineage>
        <taxon>Bacteria</taxon>
        <taxon>Pseudomonadati</taxon>
        <taxon>Bacteroidota</taxon>
        <taxon>Sphingobacteriia</taxon>
        <taxon>Sphingobacteriales</taxon>
        <taxon>Sphingobacteriaceae</taxon>
        <taxon>Olivibacter</taxon>
    </lineage>
</organism>
<name>A0ABV6HP37_9SPHI</name>
<evidence type="ECO:0000313" key="4">
    <source>
        <dbReference type="Proteomes" id="UP001589774"/>
    </source>
</evidence>
<dbReference type="EMBL" id="JBHLWO010000002">
    <property type="protein sequence ID" value="MFC0320667.1"/>
    <property type="molecule type" value="Genomic_DNA"/>
</dbReference>
<evidence type="ECO:0000256" key="1">
    <source>
        <dbReference type="ARBA" id="ARBA00007689"/>
    </source>
</evidence>
<accession>A0ABV6HP37</accession>
<dbReference type="InterPro" id="IPR005545">
    <property type="entry name" value="YCII"/>
</dbReference>
<sequence length="113" mass="12860">MNEFLMIFRRDFETEDAQPSPISLEKHLQEWQEWYSNLAAQNLLVQPLRRWDGSGKIVKKNKSVINGPYAEIKESVGGMIVVLADDYEEAAEIAKDAPILKLGGNVEIRMAVR</sequence>
<dbReference type="RefSeq" id="WP_013668086.1">
    <property type="nucleotide sequence ID" value="NZ_JBHLWO010000002.1"/>
</dbReference>
<evidence type="ECO:0000313" key="3">
    <source>
        <dbReference type="EMBL" id="MFC0320667.1"/>
    </source>
</evidence>
<comment type="similarity">
    <text evidence="1">Belongs to the YciI family.</text>
</comment>
<keyword evidence="4" id="KW-1185">Reference proteome</keyword>
<reference evidence="3 4" key="1">
    <citation type="submission" date="2024-09" db="EMBL/GenBank/DDBJ databases">
        <authorList>
            <person name="Sun Q."/>
            <person name="Mori K."/>
        </authorList>
    </citation>
    <scope>NUCLEOTIDE SEQUENCE [LARGE SCALE GENOMIC DNA]</scope>
    <source>
        <strain evidence="3 4">CCM 7765</strain>
    </source>
</reference>
<evidence type="ECO:0000259" key="2">
    <source>
        <dbReference type="Pfam" id="PF03795"/>
    </source>
</evidence>
<dbReference type="SUPFAM" id="SSF54909">
    <property type="entry name" value="Dimeric alpha+beta barrel"/>
    <property type="match status" value="1"/>
</dbReference>
<dbReference type="InterPro" id="IPR011008">
    <property type="entry name" value="Dimeric_a/b-barrel"/>
</dbReference>
<dbReference type="Gene3D" id="3.30.70.1060">
    <property type="entry name" value="Dimeric alpha+beta barrel"/>
    <property type="match status" value="1"/>
</dbReference>
<feature type="domain" description="YCII-related" evidence="2">
    <location>
        <begin position="47"/>
        <end position="104"/>
    </location>
</feature>
<gene>
    <name evidence="3" type="ORF">ACFFI0_20245</name>
</gene>
<comment type="caution">
    <text evidence="3">The sequence shown here is derived from an EMBL/GenBank/DDBJ whole genome shotgun (WGS) entry which is preliminary data.</text>
</comment>
<dbReference type="Proteomes" id="UP001589774">
    <property type="component" value="Unassembled WGS sequence"/>
</dbReference>
<dbReference type="Pfam" id="PF03795">
    <property type="entry name" value="YCII"/>
    <property type="match status" value="1"/>
</dbReference>